<comment type="subcellular location">
    <subcellularLocation>
        <location evidence="1">Cell outer membrane</location>
    </subcellularLocation>
</comment>
<evidence type="ECO:0000259" key="6">
    <source>
        <dbReference type="PROSITE" id="PS51123"/>
    </source>
</evidence>
<dbReference type="InterPro" id="IPR006690">
    <property type="entry name" value="OMPA-like_CS"/>
</dbReference>
<dbReference type="InterPro" id="IPR050330">
    <property type="entry name" value="Bact_OuterMem_StrucFunc"/>
</dbReference>
<keyword evidence="8" id="KW-1185">Reference proteome</keyword>
<keyword evidence="5" id="KW-0732">Signal</keyword>
<keyword evidence="2 4" id="KW-0472">Membrane</keyword>
<evidence type="ECO:0000256" key="2">
    <source>
        <dbReference type="ARBA" id="ARBA00023136"/>
    </source>
</evidence>
<dbReference type="EMBL" id="FOSL01000024">
    <property type="protein sequence ID" value="SFL02755.1"/>
    <property type="molecule type" value="Genomic_DNA"/>
</dbReference>
<gene>
    <name evidence="7" type="ORF">SAMN04488498_12453</name>
</gene>
<dbReference type="RefSeq" id="WP_149763118.1">
    <property type="nucleotide sequence ID" value="NZ_BSPE01000021.1"/>
</dbReference>
<dbReference type="PANTHER" id="PTHR30329:SF21">
    <property type="entry name" value="LIPOPROTEIN YIAD-RELATED"/>
    <property type="match status" value="1"/>
</dbReference>
<feature type="domain" description="OmpA-like" evidence="6">
    <location>
        <begin position="59"/>
        <end position="174"/>
    </location>
</feature>
<feature type="signal peptide" evidence="5">
    <location>
        <begin position="1"/>
        <end position="21"/>
    </location>
</feature>
<dbReference type="InterPro" id="IPR006665">
    <property type="entry name" value="OmpA-like"/>
</dbReference>
<dbReference type="InterPro" id="IPR006664">
    <property type="entry name" value="OMP_bac"/>
</dbReference>
<sequence>MRTGTSVLVFVSALMSSTAFADPLQSSDEIIKFFANAADLGASRGICVGTEDECKSKAQKPVQTGLDMLVNFNLDSSELAPDARAKLAEFAKALQDNRLKAHAFVVEGYTDASGSTVYNDGLSQRRAQAVTAFLLANGIEPTRLSAIGLGETHPRSADPYDPANRRVEMRIKVQ</sequence>
<evidence type="ECO:0000256" key="4">
    <source>
        <dbReference type="PROSITE-ProRule" id="PRU00473"/>
    </source>
</evidence>
<name>A0A1I4EAH9_9HYPH</name>
<protein>
    <submittedName>
        <fullName evidence="7">OmpA family protein</fullName>
    </submittedName>
</protein>
<dbReference type="Gene3D" id="3.30.1330.60">
    <property type="entry name" value="OmpA-like domain"/>
    <property type="match status" value="1"/>
</dbReference>
<dbReference type="AlphaFoldDB" id="A0A1I4EAH9"/>
<evidence type="ECO:0000256" key="3">
    <source>
        <dbReference type="ARBA" id="ARBA00023237"/>
    </source>
</evidence>
<evidence type="ECO:0000256" key="5">
    <source>
        <dbReference type="SAM" id="SignalP"/>
    </source>
</evidence>
<dbReference type="PROSITE" id="PS01068">
    <property type="entry name" value="OMPA_1"/>
    <property type="match status" value="1"/>
</dbReference>
<dbReference type="PANTHER" id="PTHR30329">
    <property type="entry name" value="STATOR ELEMENT OF FLAGELLAR MOTOR COMPLEX"/>
    <property type="match status" value="1"/>
</dbReference>
<dbReference type="PROSITE" id="PS51123">
    <property type="entry name" value="OMPA_2"/>
    <property type="match status" value="1"/>
</dbReference>
<evidence type="ECO:0000313" key="7">
    <source>
        <dbReference type="EMBL" id="SFL02755.1"/>
    </source>
</evidence>
<dbReference type="OrthoDB" id="9814546at2"/>
<dbReference type="PRINTS" id="PR01021">
    <property type="entry name" value="OMPADOMAIN"/>
</dbReference>
<dbReference type="SUPFAM" id="SSF103088">
    <property type="entry name" value="OmpA-like"/>
    <property type="match status" value="1"/>
</dbReference>
<keyword evidence="3" id="KW-0998">Cell outer membrane</keyword>
<reference evidence="7 8" key="1">
    <citation type="submission" date="2016-10" db="EMBL/GenBank/DDBJ databases">
        <authorList>
            <person name="Varghese N."/>
            <person name="Submissions S."/>
        </authorList>
    </citation>
    <scope>NUCLEOTIDE SEQUENCE [LARGE SCALE GENOMIC DNA]</scope>
    <source>
        <strain evidence="7 8">DSM 21822</strain>
    </source>
</reference>
<accession>A0A1I4EAH9</accession>
<proteinExistence type="predicted"/>
<dbReference type="Proteomes" id="UP000323300">
    <property type="component" value="Unassembled WGS sequence"/>
</dbReference>
<feature type="chain" id="PRO_5009302703" evidence="5">
    <location>
        <begin position="22"/>
        <end position="174"/>
    </location>
</feature>
<dbReference type="InterPro" id="IPR036737">
    <property type="entry name" value="OmpA-like_sf"/>
</dbReference>
<dbReference type="GO" id="GO:0009279">
    <property type="term" value="C:cell outer membrane"/>
    <property type="evidence" value="ECO:0007669"/>
    <property type="project" value="UniProtKB-SubCell"/>
</dbReference>
<organism evidence="7 8">
    <name type="scientific">Neomesorhizobium albiziae</name>
    <dbReference type="NCBI Taxonomy" id="335020"/>
    <lineage>
        <taxon>Bacteria</taxon>
        <taxon>Pseudomonadati</taxon>
        <taxon>Pseudomonadota</taxon>
        <taxon>Alphaproteobacteria</taxon>
        <taxon>Hyphomicrobiales</taxon>
        <taxon>Phyllobacteriaceae</taxon>
        <taxon>Neomesorhizobium</taxon>
    </lineage>
</organism>
<dbReference type="CDD" id="cd07185">
    <property type="entry name" value="OmpA_C-like"/>
    <property type="match status" value="1"/>
</dbReference>
<evidence type="ECO:0000256" key="1">
    <source>
        <dbReference type="ARBA" id="ARBA00004442"/>
    </source>
</evidence>
<evidence type="ECO:0000313" key="8">
    <source>
        <dbReference type="Proteomes" id="UP000323300"/>
    </source>
</evidence>
<dbReference type="Pfam" id="PF00691">
    <property type="entry name" value="OmpA"/>
    <property type="match status" value="1"/>
</dbReference>